<dbReference type="CDD" id="cd01347">
    <property type="entry name" value="ligand_gated_channel"/>
    <property type="match status" value="1"/>
</dbReference>
<evidence type="ECO:0000256" key="9">
    <source>
        <dbReference type="ARBA" id="ARBA00023237"/>
    </source>
</evidence>
<keyword evidence="15" id="KW-1185">Reference proteome</keyword>
<keyword evidence="3 10" id="KW-1134">Transmembrane beta strand</keyword>
<dbReference type="Gene3D" id="2.170.130.10">
    <property type="entry name" value="TonB-dependent receptor, plug domain"/>
    <property type="match status" value="1"/>
</dbReference>
<dbReference type="PROSITE" id="PS52016">
    <property type="entry name" value="TONB_DEPENDENT_REC_3"/>
    <property type="match status" value="1"/>
</dbReference>
<keyword evidence="7 10" id="KW-0472">Membrane</keyword>
<dbReference type="InterPro" id="IPR037066">
    <property type="entry name" value="Plug_dom_sf"/>
</dbReference>
<dbReference type="PANTHER" id="PTHR30069">
    <property type="entry name" value="TONB-DEPENDENT OUTER MEMBRANE RECEPTOR"/>
    <property type="match status" value="1"/>
</dbReference>
<gene>
    <name evidence="14" type="ORF">SAMN05660862_1819</name>
</gene>
<dbReference type="InterPro" id="IPR039426">
    <property type="entry name" value="TonB-dep_rcpt-like"/>
</dbReference>
<evidence type="ECO:0000256" key="8">
    <source>
        <dbReference type="ARBA" id="ARBA00023170"/>
    </source>
</evidence>
<dbReference type="OrthoDB" id="9764669at2"/>
<sequence>MPARRNKTVKITSAFLGILCPFFVFSQHKFQLSGQILDGQSGHGLNQATVILYPDKQIFRSETNGTFLFKNLYEGKYKLEVRRAGYTTQNMDLELAERDTSIVIRLLAEPKNIEAVAVNGKITAVDNLINAENAAMPVKVITRREIELMGSRRLDEVMKEQTGVAVINDIAGGSRAVGVQIQGFSSNYVMVLVDGQPMLGRNNGNFDLSRISVTNIERIEIIKGASSCLYGSDALGGAINIITRHGAITPQAHASLLYGSLNIVDATVEAETPFANKRGAAVFSGNYYRTDGFNTNKDYMTTGTTVHPYDNYSFQGRIRYRTSKEGTLGFTARYAERSSTMQNGWGEGLTLEDKQRDQDLNLSLNYDHQFRSGIRSMSRYYFTRYQTQMQAEWIRQSALIGAERFGQQVHRFEQQFAYAPQSSLRLTGGLGGSIEMMDNKDLGDDRQLRTAFTYLQTEWHPIEKLQTTLGLRYDYTDVYDGRFSPSFGIQYQINTNLVAKAGIGAGFKAPDYKMRYQLFYNPAANYMLVGTDRVRQTMEAMEQNGELSTKNSYMLNLVAGNLGAEKSLSNNIGLVWSSSNKRLRTEISAFYHRINNQINPISVGVGTVVGQIYTYRNLPKAVNKGFEVSAAYRLTTDVELSAGYQFLIAKDLAVIDSIQAGKFPYNQMINNPITGESRPVTTKDYWGIEDRSRHMVNLKALYEYRPWNMNFNLRANIRGKYPFQEINGNQFIDEYDAFVPDHVLLNLTVEKSLLKKRLTLRLIADNILDFTHQYMPGQPGRVILGGLSYRWIKE</sequence>
<organism evidence="14 15">
    <name type="scientific">Sphingobacterium psychroaquaticum</name>
    <dbReference type="NCBI Taxonomy" id="561061"/>
    <lineage>
        <taxon>Bacteria</taxon>
        <taxon>Pseudomonadati</taxon>
        <taxon>Bacteroidota</taxon>
        <taxon>Sphingobacteriia</taxon>
        <taxon>Sphingobacteriales</taxon>
        <taxon>Sphingobacteriaceae</taxon>
        <taxon>Sphingobacterium</taxon>
    </lineage>
</organism>
<keyword evidence="9 10" id="KW-0998">Cell outer membrane</keyword>
<name>A0A1X7JK60_9SPHI</name>
<feature type="domain" description="TonB-dependent receptor plug" evidence="13">
    <location>
        <begin position="132"/>
        <end position="238"/>
    </location>
</feature>
<keyword evidence="8 14" id="KW-0675">Receptor</keyword>
<evidence type="ECO:0000256" key="10">
    <source>
        <dbReference type="PROSITE-ProRule" id="PRU01360"/>
    </source>
</evidence>
<keyword evidence="6 11" id="KW-0798">TonB box</keyword>
<evidence type="ECO:0000256" key="1">
    <source>
        <dbReference type="ARBA" id="ARBA00004571"/>
    </source>
</evidence>
<dbReference type="Pfam" id="PF13715">
    <property type="entry name" value="CarbopepD_reg_2"/>
    <property type="match status" value="1"/>
</dbReference>
<dbReference type="Gene3D" id="2.40.170.20">
    <property type="entry name" value="TonB-dependent receptor, beta-barrel domain"/>
    <property type="match status" value="1"/>
</dbReference>
<evidence type="ECO:0000256" key="11">
    <source>
        <dbReference type="RuleBase" id="RU003357"/>
    </source>
</evidence>
<dbReference type="SUPFAM" id="SSF56935">
    <property type="entry name" value="Porins"/>
    <property type="match status" value="1"/>
</dbReference>
<evidence type="ECO:0000256" key="5">
    <source>
        <dbReference type="ARBA" id="ARBA00022729"/>
    </source>
</evidence>
<dbReference type="STRING" id="561061.SAMN05660862_1819"/>
<dbReference type="EMBL" id="FXAU01000003">
    <property type="protein sequence ID" value="SMG28553.1"/>
    <property type="molecule type" value="Genomic_DNA"/>
</dbReference>
<keyword evidence="4 10" id="KW-0812">Transmembrane</keyword>
<dbReference type="GO" id="GO:0009279">
    <property type="term" value="C:cell outer membrane"/>
    <property type="evidence" value="ECO:0007669"/>
    <property type="project" value="UniProtKB-SubCell"/>
</dbReference>
<evidence type="ECO:0000256" key="7">
    <source>
        <dbReference type="ARBA" id="ARBA00023136"/>
    </source>
</evidence>
<feature type="domain" description="TonB-dependent receptor-like beta-barrel" evidence="12">
    <location>
        <begin position="282"/>
        <end position="767"/>
    </location>
</feature>
<comment type="subcellular location">
    <subcellularLocation>
        <location evidence="1 10">Cell outer membrane</location>
        <topology evidence="1 10">Multi-pass membrane protein</topology>
    </subcellularLocation>
</comment>
<evidence type="ECO:0000256" key="6">
    <source>
        <dbReference type="ARBA" id="ARBA00023077"/>
    </source>
</evidence>
<dbReference type="Pfam" id="PF00593">
    <property type="entry name" value="TonB_dep_Rec_b-barrel"/>
    <property type="match status" value="1"/>
</dbReference>
<evidence type="ECO:0000313" key="14">
    <source>
        <dbReference type="EMBL" id="SMG28553.1"/>
    </source>
</evidence>
<dbReference type="AlphaFoldDB" id="A0A1X7JK60"/>
<dbReference type="InterPro" id="IPR000531">
    <property type="entry name" value="Beta-barrel_TonB"/>
</dbReference>
<dbReference type="SUPFAM" id="SSF49478">
    <property type="entry name" value="Cna protein B-type domain"/>
    <property type="match status" value="1"/>
</dbReference>
<evidence type="ECO:0000256" key="4">
    <source>
        <dbReference type="ARBA" id="ARBA00022692"/>
    </source>
</evidence>
<accession>A0A1X7JK60</accession>
<proteinExistence type="inferred from homology"/>
<dbReference type="GO" id="GO:0015344">
    <property type="term" value="F:siderophore uptake transmembrane transporter activity"/>
    <property type="evidence" value="ECO:0007669"/>
    <property type="project" value="TreeGrafter"/>
</dbReference>
<evidence type="ECO:0000313" key="15">
    <source>
        <dbReference type="Proteomes" id="UP000192980"/>
    </source>
</evidence>
<keyword evidence="2 10" id="KW-0813">Transport</keyword>
<evidence type="ECO:0000259" key="13">
    <source>
        <dbReference type="Pfam" id="PF07715"/>
    </source>
</evidence>
<dbReference type="GO" id="GO:0044718">
    <property type="term" value="P:siderophore transmembrane transport"/>
    <property type="evidence" value="ECO:0007669"/>
    <property type="project" value="TreeGrafter"/>
</dbReference>
<dbReference type="Gene3D" id="2.60.40.1120">
    <property type="entry name" value="Carboxypeptidase-like, regulatory domain"/>
    <property type="match status" value="1"/>
</dbReference>
<evidence type="ECO:0000259" key="12">
    <source>
        <dbReference type="Pfam" id="PF00593"/>
    </source>
</evidence>
<comment type="similarity">
    <text evidence="10 11">Belongs to the TonB-dependent receptor family.</text>
</comment>
<keyword evidence="5" id="KW-0732">Signal</keyword>
<protein>
    <submittedName>
        <fullName evidence="14">Outer membrane receptor for ferrienterochelin and colicins</fullName>
    </submittedName>
</protein>
<dbReference type="InterPro" id="IPR036942">
    <property type="entry name" value="Beta-barrel_TonB_sf"/>
</dbReference>
<dbReference type="Proteomes" id="UP000192980">
    <property type="component" value="Unassembled WGS sequence"/>
</dbReference>
<dbReference type="Pfam" id="PF07715">
    <property type="entry name" value="Plug"/>
    <property type="match status" value="1"/>
</dbReference>
<dbReference type="PANTHER" id="PTHR30069:SF29">
    <property type="entry name" value="HEMOGLOBIN AND HEMOGLOBIN-HAPTOGLOBIN-BINDING PROTEIN 1-RELATED"/>
    <property type="match status" value="1"/>
</dbReference>
<dbReference type="InterPro" id="IPR012910">
    <property type="entry name" value="Plug_dom"/>
</dbReference>
<evidence type="ECO:0000256" key="2">
    <source>
        <dbReference type="ARBA" id="ARBA00022448"/>
    </source>
</evidence>
<reference evidence="14 15" key="1">
    <citation type="submission" date="2017-04" db="EMBL/GenBank/DDBJ databases">
        <authorList>
            <person name="Afonso C.L."/>
            <person name="Miller P.J."/>
            <person name="Scott M.A."/>
            <person name="Spackman E."/>
            <person name="Goraichik I."/>
            <person name="Dimitrov K.M."/>
            <person name="Suarez D.L."/>
            <person name="Swayne D.E."/>
        </authorList>
    </citation>
    <scope>NUCLEOTIDE SEQUENCE [LARGE SCALE GENOMIC DNA]</scope>
    <source>
        <strain evidence="14 15">DSM 22418</strain>
    </source>
</reference>
<evidence type="ECO:0000256" key="3">
    <source>
        <dbReference type="ARBA" id="ARBA00022452"/>
    </source>
</evidence>